<dbReference type="PANTHER" id="PTHR30160">
    <property type="entry name" value="TETRAACYLDISACCHARIDE 4'-KINASE-RELATED"/>
    <property type="match status" value="1"/>
</dbReference>
<keyword evidence="4" id="KW-1185">Reference proteome</keyword>
<dbReference type="GO" id="GO:0008713">
    <property type="term" value="F:ADP-heptose-lipopolysaccharide heptosyltransferase activity"/>
    <property type="evidence" value="ECO:0007669"/>
    <property type="project" value="TreeGrafter"/>
</dbReference>
<dbReference type="SUPFAM" id="SSF53756">
    <property type="entry name" value="UDP-Glycosyltransferase/glycogen phosphorylase"/>
    <property type="match status" value="1"/>
</dbReference>
<dbReference type="CDD" id="cd03789">
    <property type="entry name" value="GT9_LPS_heptosyltransferase"/>
    <property type="match status" value="1"/>
</dbReference>
<evidence type="ECO:0000256" key="1">
    <source>
        <dbReference type="ARBA" id="ARBA00022676"/>
    </source>
</evidence>
<dbReference type="Pfam" id="PF01075">
    <property type="entry name" value="Glyco_transf_9"/>
    <property type="match status" value="1"/>
</dbReference>
<keyword evidence="1" id="KW-0328">Glycosyltransferase</keyword>
<dbReference type="InterPro" id="IPR051199">
    <property type="entry name" value="LPS_LOS_Heptosyltrfase"/>
</dbReference>
<dbReference type="Gene3D" id="3.40.50.2000">
    <property type="entry name" value="Glycogen Phosphorylase B"/>
    <property type="match status" value="2"/>
</dbReference>
<dbReference type="Proteomes" id="UP000295765">
    <property type="component" value="Unassembled WGS sequence"/>
</dbReference>
<accession>A0A4R2L4Q1</accession>
<dbReference type="GO" id="GO:0005829">
    <property type="term" value="C:cytosol"/>
    <property type="evidence" value="ECO:0007669"/>
    <property type="project" value="TreeGrafter"/>
</dbReference>
<sequence>MSTPQRILIVRLSAIGDVVMASGLIPALRARHPDAHLAWLIEPAAAPLLAANPRLDEVIVWPRGEWQRLRTERRWRELAGAVRRFVGALRARRFDLVLDTQGLLKSGLLARASGAATRIGLGSKEGSRYLMTRVVARDPGGPRLIGREYRALAAALGCPPEAFRMDLATRPEDAVAARERLAEAGVDGPYAVLAPFTTRPQKHWFEERWAALAPRLAARLGLPVVLLGGPGDREAAARIATAAPGLRDLAGRTSLAQTVAAIRDARLLIGVDTGLTHMGIACEVPTLALFGSTRPYLDPGTPRARVLYHALPCSPCRRRPTCGGRFDCMRAHEVDGVLAAAVTLPGVLA</sequence>
<reference evidence="3 4" key="1">
    <citation type="submission" date="2019-03" db="EMBL/GenBank/DDBJ databases">
        <title>Genomic Encyclopedia of Type Strains, Phase IV (KMG-IV): sequencing the most valuable type-strain genomes for metagenomic binning, comparative biology and taxonomic classification.</title>
        <authorList>
            <person name="Goeker M."/>
        </authorList>
    </citation>
    <scope>NUCLEOTIDE SEQUENCE [LARGE SCALE GENOMIC DNA]</scope>
    <source>
        <strain evidence="3 4">DSM 25287</strain>
    </source>
</reference>
<evidence type="ECO:0000256" key="2">
    <source>
        <dbReference type="ARBA" id="ARBA00022679"/>
    </source>
</evidence>
<organism evidence="3 4">
    <name type="scientific">Plasticicumulans lactativorans</name>
    <dbReference type="NCBI Taxonomy" id="1133106"/>
    <lineage>
        <taxon>Bacteria</taxon>
        <taxon>Pseudomonadati</taxon>
        <taxon>Pseudomonadota</taxon>
        <taxon>Gammaproteobacteria</taxon>
        <taxon>Candidatus Competibacteraceae</taxon>
        <taxon>Plasticicumulans</taxon>
    </lineage>
</organism>
<dbReference type="OrthoDB" id="9767552at2"/>
<dbReference type="InterPro" id="IPR002201">
    <property type="entry name" value="Glyco_trans_9"/>
</dbReference>
<dbReference type="AlphaFoldDB" id="A0A4R2L4Q1"/>
<dbReference type="RefSeq" id="WP_132540574.1">
    <property type="nucleotide sequence ID" value="NZ_SLWY01000007.1"/>
</dbReference>
<comment type="caution">
    <text evidence="3">The sequence shown here is derived from an EMBL/GenBank/DDBJ whole genome shotgun (WGS) entry which is preliminary data.</text>
</comment>
<dbReference type="EMBL" id="SLWY01000007">
    <property type="protein sequence ID" value="TCO81613.1"/>
    <property type="molecule type" value="Genomic_DNA"/>
</dbReference>
<keyword evidence="2 3" id="KW-0808">Transferase</keyword>
<protein>
    <submittedName>
        <fullName evidence="3">Heptosyltransferase-1</fullName>
    </submittedName>
</protein>
<dbReference type="PANTHER" id="PTHR30160:SF1">
    <property type="entry name" value="LIPOPOLYSACCHARIDE 1,2-N-ACETYLGLUCOSAMINETRANSFERASE-RELATED"/>
    <property type="match status" value="1"/>
</dbReference>
<dbReference type="GO" id="GO:0009244">
    <property type="term" value="P:lipopolysaccharide core region biosynthetic process"/>
    <property type="evidence" value="ECO:0007669"/>
    <property type="project" value="TreeGrafter"/>
</dbReference>
<evidence type="ECO:0000313" key="3">
    <source>
        <dbReference type="EMBL" id="TCO81613.1"/>
    </source>
</evidence>
<name>A0A4R2L4Q1_9GAMM</name>
<evidence type="ECO:0000313" key="4">
    <source>
        <dbReference type="Proteomes" id="UP000295765"/>
    </source>
</evidence>
<gene>
    <name evidence="3" type="ORF">EV699_1076</name>
</gene>
<proteinExistence type="predicted"/>